<keyword evidence="2" id="KW-1185">Reference proteome</keyword>
<dbReference type="Proteomes" id="UP000241764">
    <property type="component" value="Unassembled WGS sequence"/>
</dbReference>
<sequence length="69" mass="7890">MLYERSVEDVIDRLPQSGARDAYFKQTIHQTLIEHLPYIERYGDDMPAIRGAKCGAGTSWRMSNEGDKT</sequence>
<name>A0A2P7B519_9HYPH</name>
<reference evidence="2" key="1">
    <citation type="submission" date="2017-11" db="EMBL/GenBank/DDBJ databases">
        <authorList>
            <person name="Kuznetsova I."/>
            <person name="Sazanova A."/>
            <person name="Chirak E."/>
            <person name="Safronova V."/>
            <person name="Willems A."/>
        </authorList>
    </citation>
    <scope>NUCLEOTIDE SEQUENCE [LARGE SCALE GENOMIC DNA]</scope>
    <source>
        <strain evidence="2">CCBAU 03422</strain>
    </source>
</reference>
<evidence type="ECO:0000313" key="2">
    <source>
        <dbReference type="Proteomes" id="UP000241764"/>
    </source>
</evidence>
<protein>
    <submittedName>
        <fullName evidence="1">Uncharacterized protein</fullName>
    </submittedName>
</protein>
<dbReference type="EMBL" id="PGGM01000012">
    <property type="protein sequence ID" value="PSH61567.1"/>
    <property type="molecule type" value="Genomic_DNA"/>
</dbReference>
<dbReference type="AlphaFoldDB" id="A0A2P7B519"/>
<comment type="caution">
    <text evidence="1">The sequence shown here is derived from an EMBL/GenBank/DDBJ whole genome shotgun (WGS) entry which is preliminary data.</text>
</comment>
<evidence type="ECO:0000313" key="1">
    <source>
        <dbReference type="EMBL" id="PSH61567.1"/>
    </source>
</evidence>
<organism evidence="1 2">
    <name type="scientific">Phyllobacterium sophorae</name>
    <dbReference type="NCBI Taxonomy" id="1520277"/>
    <lineage>
        <taxon>Bacteria</taxon>
        <taxon>Pseudomonadati</taxon>
        <taxon>Pseudomonadota</taxon>
        <taxon>Alphaproteobacteria</taxon>
        <taxon>Hyphomicrobiales</taxon>
        <taxon>Phyllobacteriaceae</taxon>
        <taxon>Phyllobacterium</taxon>
    </lineage>
</organism>
<accession>A0A2P7B519</accession>
<gene>
    <name evidence="1" type="ORF">CU103_22400</name>
</gene>
<proteinExistence type="predicted"/>